<evidence type="ECO:0000313" key="1">
    <source>
        <dbReference type="EMBL" id="AMR78565.1"/>
    </source>
</evidence>
<name>A0A142JKF3_9BURK</name>
<reference evidence="1 2" key="1">
    <citation type="submission" date="2016-03" db="EMBL/GenBank/DDBJ databases">
        <title>Complete genome sequence of a novel chlorpyrifos degrading bacterium, Cupriavidus nantongensis sp. X1.</title>
        <authorList>
            <person name="Fang L."/>
        </authorList>
    </citation>
    <scope>NUCLEOTIDE SEQUENCE [LARGE SCALE GENOMIC DNA]</scope>
    <source>
        <strain evidence="1 2">X1</strain>
    </source>
</reference>
<gene>
    <name evidence="1" type="ORF">A2G96_12895</name>
</gene>
<accession>A0A142JKF3</accession>
<organism evidence="1 2">
    <name type="scientific">Cupriavidus nantongensis</name>
    <dbReference type="NCBI Taxonomy" id="1796606"/>
    <lineage>
        <taxon>Bacteria</taxon>
        <taxon>Pseudomonadati</taxon>
        <taxon>Pseudomonadota</taxon>
        <taxon>Betaproteobacteria</taxon>
        <taxon>Burkholderiales</taxon>
        <taxon>Burkholderiaceae</taxon>
        <taxon>Cupriavidus</taxon>
    </lineage>
</organism>
<dbReference type="EMBL" id="CP014844">
    <property type="protein sequence ID" value="AMR78565.1"/>
    <property type="molecule type" value="Genomic_DNA"/>
</dbReference>
<sequence>MSAGAPIAKTKYLSLIADLAGDRAPPLLLLISHAMGVVELVGAHNDSDVATLRLSGDVIEFACYLGVHGTIYPSFTLDAGSRTHSLTGQPYTEDSVIRLLRTCLRSASALRVEDDSTLFDPEDETFIVDPAFEEQLHEFHNT</sequence>
<dbReference type="STRING" id="1796606.A2G96_12895"/>
<dbReference type="OrthoDB" id="8968274at2"/>
<proteinExistence type="predicted"/>
<dbReference type="Proteomes" id="UP000075238">
    <property type="component" value="Chromosome 1"/>
</dbReference>
<dbReference type="RefSeq" id="WP_062799750.1">
    <property type="nucleotide sequence ID" value="NZ_CP014844.1"/>
</dbReference>
<dbReference type="KEGG" id="cnan:A2G96_12895"/>
<evidence type="ECO:0000313" key="2">
    <source>
        <dbReference type="Proteomes" id="UP000075238"/>
    </source>
</evidence>
<keyword evidence="2" id="KW-1185">Reference proteome</keyword>
<dbReference type="AlphaFoldDB" id="A0A142JKF3"/>
<protein>
    <submittedName>
        <fullName evidence="1">Uncharacterized protein</fullName>
    </submittedName>
</protein>